<evidence type="ECO:0000256" key="1">
    <source>
        <dbReference type="ARBA" id="ARBA00022512"/>
    </source>
</evidence>
<sequence length="329" mass="31987">MLVFRRSAAALGALAAVSLVAAAGQSAVADAPPAGTASAVTARVGLDVTLLNSLDVPVDLSLNSVHAPQSADGSVLTATVQGAAGGPQTLVDAKAGHSSAVVDKKGARASVDLVTADVRVPGLLLRNVLSVDAVKAEADCPVHGKPSAEVNVLGDVSVLGTKVSLTAFGPTHVAVPGIGTVDVEFSKKSVTSRTAAATALEVAVTVNPGKLNVVKVTGKVELASVSCALGSGHRGGTPPTSRPTGVATTTTTAAAPTGASTSHSSAPAVPVAVTTTQPGQPAMSTPAPAKVDLAETGGGSGTPVLTGAALVLLGAGTGAVVLTRRRRRS</sequence>
<feature type="domain" description="Gram-positive cocci surface proteins LPxTG" evidence="8">
    <location>
        <begin position="293"/>
        <end position="329"/>
    </location>
</feature>
<dbReference type="NCBIfam" id="TIGR01167">
    <property type="entry name" value="LPXTG_anchor"/>
    <property type="match status" value="1"/>
</dbReference>
<evidence type="ECO:0000256" key="7">
    <source>
        <dbReference type="SAM" id="SignalP"/>
    </source>
</evidence>
<feature type="compositionally biased region" description="Low complexity" evidence="5">
    <location>
        <begin position="242"/>
        <end position="268"/>
    </location>
</feature>
<evidence type="ECO:0000259" key="8">
    <source>
        <dbReference type="PROSITE" id="PS50847"/>
    </source>
</evidence>
<accession>A0ABV6VJ40</accession>
<keyword evidence="6" id="KW-0812">Transmembrane</keyword>
<evidence type="ECO:0000256" key="6">
    <source>
        <dbReference type="SAM" id="Phobius"/>
    </source>
</evidence>
<dbReference type="PROSITE" id="PS50847">
    <property type="entry name" value="GRAM_POS_ANCHORING"/>
    <property type="match status" value="1"/>
</dbReference>
<evidence type="ECO:0000313" key="10">
    <source>
        <dbReference type="Proteomes" id="UP001592582"/>
    </source>
</evidence>
<feature type="region of interest" description="Disordered" evidence="5">
    <location>
        <begin position="229"/>
        <end position="268"/>
    </location>
</feature>
<protein>
    <submittedName>
        <fullName evidence="9">SCO1860 family LAETG-anchored protein</fullName>
    </submittedName>
</protein>
<dbReference type="RefSeq" id="WP_380516013.1">
    <property type="nucleotide sequence ID" value="NZ_JBHEZX010000018.1"/>
</dbReference>
<gene>
    <name evidence="9" type="ORF">ACEZDG_31015</name>
</gene>
<dbReference type="Proteomes" id="UP001592582">
    <property type="component" value="Unassembled WGS sequence"/>
</dbReference>
<feature type="transmembrane region" description="Helical" evidence="6">
    <location>
        <begin position="304"/>
        <end position="323"/>
    </location>
</feature>
<keyword evidence="3 7" id="KW-0732">Signal</keyword>
<reference evidence="9 10" key="1">
    <citation type="submission" date="2024-09" db="EMBL/GenBank/DDBJ databases">
        <authorList>
            <person name="Lee S.D."/>
        </authorList>
    </citation>
    <scope>NUCLEOTIDE SEQUENCE [LARGE SCALE GENOMIC DNA]</scope>
    <source>
        <strain evidence="9 10">N1-1</strain>
    </source>
</reference>
<feature type="signal peptide" evidence="7">
    <location>
        <begin position="1"/>
        <end position="23"/>
    </location>
</feature>
<dbReference type="NCBIfam" id="NF041528">
    <property type="entry name" value="strep_LAETG"/>
    <property type="match status" value="1"/>
</dbReference>
<keyword evidence="6" id="KW-1133">Transmembrane helix</keyword>
<evidence type="ECO:0000256" key="5">
    <source>
        <dbReference type="SAM" id="MobiDB-lite"/>
    </source>
</evidence>
<keyword evidence="4" id="KW-0572">Peptidoglycan-anchor</keyword>
<evidence type="ECO:0000313" key="9">
    <source>
        <dbReference type="EMBL" id="MFC1413703.1"/>
    </source>
</evidence>
<proteinExistence type="predicted"/>
<organism evidence="9 10">
    <name type="scientific">Streptacidiphilus alkalitolerans</name>
    <dbReference type="NCBI Taxonomy" id="3342712"/>
    <lineage>
        <taxon>Bacteria</taxon>
        <taxon>Bacillati</taxon>
        <taxon>Actinomycetota</taxon>
        <taxon>Actinomycetes</taxon>
        <taxon>Kitasatosporales</taxon>
        <taxon>Streptomycetaceae</taxon>
        <taxon>Streptacidiphilus</taxon>
    </lineage>
</organism>
<keyword evidence="6" id="KW-0472">Membrane</keyword>
<feature type="chain" id="PRO_5046123281" evidence="7">
    <location>
        <begin position="24"/>
        <end position="329"/>
    </location>
</feature>
<evidence type="ECO:0000256" key="2">
    <source>
        <dbReference type="ARBA" id="ARBA00022525"/>
    </source>
</evidence>
<dbReference type="EMBL" id="JBHEZX010000018">
    <property type="protein sequence ID" value="MFC1413703.1"/>
    <property type="molecule type" value="Genomic_DNA"/>
</dbReference>
<dbReference type="InterPro" id="IPR019931">
    <property type="entry name" value="LPXTG_anchor"/>
</dbReference>
<keyword evidence="1" id="KW-0134">Cell wall</keyword>
<comment type="caution">
    <text evidence="9">The sequence shown here is derived from an EMBL/GenBank/DDBJ whole genome shotgun (WGS) entry which is preliminary data.</text>
</comment>
<keyword evidence="10" id="KW-1185">Reference proteome</keyword>
<dbReference type="InterPro" id="IPR048202">
    <property type="entry name" value="SCO1860-like"/>
</dbReference>
<evidence type="ECO:0000256" key="3">
    <source>
        <dbReference type="ARBA" id="ARBA00022729"/>
    </source>
</evidence>
<keyword evidence="2" id="KW-0964">Secreted</keyword>
<name>A0ABV6VJ40_9ACTN</name>
<evidence type="ECO:0000256" key="4">
    <source>
        <dbReference type="ARBA" id="ARBA00023088"/>
    </source>
</evidence>
<dbReference type="NCBIfam" id="NF041527">
    <property type="entry name" value="SCO1860_LAETG"/>
    <property type="match status" value="1"/>
</dbReference>